<proteinExistence type="inferred from homology"/>
<feature type="transmembrane region" description="Helical" evidence="15">
    <location>
        <begin position="52"/>
        <end position="72"/>
    </location>
</feature>
<keyword evidence="12" id="KW-0186">Copper</keyword>
<feature type="transmembrane region" description="Helical" evidence="15">
    <location>
        <begin position="357"/>
        <end position="377"/>
    </location>
</feature>
<dbReference type="Gene3D" id="1.20.210.10">
    <property type="entry name" value="Cytochrome c oxidase-like, subunit I domain"/>
    <property type="match status" value="1"/>
</dbReference>
<evidence type="ECO:0000256" key="13">
    <source>
        <dbReference type="ARBA" id="ARBA00023136"/>
    </source>
</evidence>
<keyword evidence="3 14" id="KW-0813">Transport</keyword>
<keyword evidence="13 15" id="KW-0472">Membrane</keyword>
<keyword evidence="8" id="KW-0479">Metal-binding</keyword>
<dbReference type="PANTHER" id="PTHR10422">
    <property type="entry name" value="CYTOCHROME C OXIDASE SUBUNIT 1"/>
    <property type="match status" value="1"/>
</dbReference>
<feature type="transmembrane region" description="Helical" evidence="15">
    <location>
        <begin position="168"/>
        <end position="194"/>
    </location>
</feature>
<evidence type="ECO:0000256" key="3">
    <source>
        <dbReference type="ARBA" id="ARBA00022448"/>
    </source>
</evidence>
<sequence length="800" mass="86760">MGARFVVTAFFFFTIAGLLALLIRTQLAVPNNTVLGPEAYNQVFTMHGTMMLFLFAVPVLQGAATYLLPLMLGARDLPFPRLGAFSFWCYLFGGLILLSSLVIGAAPDAGWFIYPPLSGKAFSPGINVDFWLIGVTFAEIAGVAGAIELTVSILRSRAPGMSLSRMPLFAWYMLATAGMILIGFPPLILGSILFELERAFDWPFFDTSRGGDPVLWQHLFWLFGHPEVYIILLPAVGLLATFVPVHARQPAFLHNWLVASAIGTGFLSMGLWAHHMYAVGIPQMSLAFFSAASSLVAIPSGIQVFALIATVGMGRPVFRTPLLFALGFVVIFVLGGLTGVMVSLVPFDLVAHDTQFVVAHLHYVLIGGSVFPVLGALHHWWPAATGRMPSETTGKIGFWLLFVGFNINFMPLHHTGLAGMPRRVYTYPAGLGWEWSNLMASAGSLMFALGLLIFLGGLAHAAFRGRRTQDDPWGAGTLEWIATPPPVYNFRAVPVIESRYPLWDQAGLRGAVLNGVGFMPDPQGGRRLAPATTEVEAVPEMALDLPGPTWSPLVTAAIFAGLFLGILVQAYAVAVAGAVAAFVAVVVWMWPSERDHDLPREVEAAPGLMLPLARGHHRSPAWTALWVTLAADAALYASLAFAFFYLWGFAAQWPPAVVRATLSWPAVTALLPLVASVAAAWLAERAIRRDDRAGLVRWLAVALGTGVVFLLLQGWAAMALGPPSRHARDALAHVTWIFQAFHLLVAMTMAGMALARARLGDFAPDRHLAVRIATRFWTYAALLWVVGFPLVHLAPFLFVR</sequence>
<dbReference type="GO" id="GO:0046872">
    <property type="term" value="F:metal ion binding"/>
    <property type="evidence" value="ECO:0007669"/>
    <property type="project" value="UniProtKB-KW"/>
</dbReference>
<evidence type="ECO:0000256" key="11">
    <source>
        <dbReference type="ARBA" id="ARBA00023004"/>
    </source>
</evidence>
<feature type="transmembrane region" description="Helical" evidence="15">
    <location>
        <begin position="84"/>
        <end position="106"/>
    </location>
</feature>
<dbReference type="SUPFAM" id="SSF81442">
    <property type="entry name" value="Cytochrome c oxidase subunit I-like"/>
    <property type="match status" value="1"/>
</dbReference>
<organism evidence="18 19">
    <name type="scientific">Falsiroseomonas algicola</name>
    <dbReference type="NCBI Taxonomy" id="2716930"/>
    <lineage>
        <taxon>Bacteria</taxon>
        <taxon>Pseudomonadati</taxon>
        <taxon>Pseudomonadota</taxon>
        <taxon>Alphaproteobacteria</taxon>
        <taxon>Acetobacterales</taxon>
        <taxon>Roseomonadaceae</taxon>
        <taxon>Falsiroseomonas</taxon>
    </lineage>
</organism>
<comment type="caution">
    <text evidence="18">The sequence shown here is derived from an EMBL/GenBank/DDBJ whole genome shotgun (WGS) entry which is preliminary data.</text>
</comment>
<feature type="transmembrane region" description="Helical" evidence="15">
    <location>
        <begin position="550"/>
        <end position="567"/>
    </location>
</feature>
<feature type="transmembrane region" description="Helical" evidence="15">
    <location>
        <begin position="228"/>
        <end position="245"/>
    </location>
</feature>
<dbReference type="GO" id="GO:0009060">
    <property type="term" value="P:aerobic respiration"/>
    <property type="evidence" value="ECO:0007669"/>
    <property type="project" value="InterPro"/>
</dbReference>
<keyword evidence="4" id="KW-1003">Cell membrane</keyword>
<dbReference type="PRINTS" id="PR01165">
    <property type="entry name" value="CYCOXIDASEI"/>
</dbReference>
<dbReference type="Pfam" id="PF00115">
    <property type="entry name" value="COX1"/>
    <property type="match status" value="1"/>
</dbReference>
<evidence type="ECO:0000259" key="16">
    <source>
        <dbReference type="PROSITE" id="PS50253"/>
    </source>
</evidence>
<evidence type="ECO:0000259" key="17">
    <source>
        <dbReference type="PROSITE" id="PS50855"/>
    </source>
</evidence>
<dbReference type="AlphaFoldDB" id="A0A6M1LIG6"/>
<reference evidence="18 19" key="1">
    <citation type="submission" date="2020-03" db="EMBL/GenBank/DDBJ databases">
        <title>Roseomonas stagni sp. nov., isolated from pond water in Japan.</title>
        <authorList>
            <person name="Furuhata K."/>
            <person name="Miyamoto H."/>
            <person name="Goto K."/>
        </authorList>
    </citation>
    <scope>NUCLEOTIDE SEQUENCE [LARGE SCALE GENOMIC DNA]</scope>
    <source>
        <strain evidence="18 19">PeD5</strain>
    </source>
</reference>
<dbReference type="InterPro" id="IPR000298">
    <property type="entry name" value="Cyt_c_oxidase-like_su3"/>
</dbReference>
<accession>A0A6M1LIG6</accession>
<dbReference type="SUPFAM" id="SSF81452">
    <property type="entry name" value="Cytochrome c oxidase subunit III-like"/>
    <property type="match status" value="1"/>
</dbReference>
<feature type="transmembrane region" description="Helical" evidence="15">
    <location>
        <begin position="252"/>
        <end position="274"/>
    </location>
</feature>
<feature type="transmembrane region" description="Helical" evidence="15">
    <location>
        <begin position="126"/>
        <end position="147"/>
    </location>
</feature>
<comment type="subcellular location">
    <subcellularLocation>
        <location evidence="1">Cell membrane</location>
        <topology evidence="1">Multi-pass membrane protein</topology>
    </subcellularLocation>
</comment>
<feature type="transmembrane region" description="Helical" evidence="15">
    <location>
        <begin position="398"/>
        <end position="418"/>
    </location>
</feature>
<evidence type="ECO:0000256" key="4">
    <source>
        <dbReference type="ARBA" id="ARBA00022475"/>
    </source>
</evidence>
<keyword evidence="10 15" id="KW-1133">Transmembrane helix</keyword>
<feature type="transmembrane region" description="Helical" evidence="15">
    <location>
        <begin position="695"/>
        <end position="716"/>
    </location>
</feature>
<evidence type="ECO:0000256" key="14">
    <source>
        <dbReference type="RuleBase" id="RU000370"/>
    </source>
</evidence>
<keyword evidence="9 14" id="KW-0249">Electron transport</keyword>
<dbReference type="GO" id="GO:0020037">
    <property type="term" value="F:heme binding"/>
    <property type="evidence" value="ECO:0007669"/>
    <property type="project" value="InterPro"/>
</dbReference>
<name>A0A6M1LIG6_9PROT</name>
<evidence type="ECO:0000256" key="10">
    <source>
        <dbReference type="ARBA" id="ARBA00022989"/>
    </source>
</evidence>
<dbReference type="Gene3D" id="1.20.120.80">
    <property type="entry name" value="Cytochrome c oxidase, subunit III, four-helix bundle"/>
    <property type="match status" value="1"/>
</dbReference>
<dbReference type="PROSITE" id="PS50855">
    <property type="entry name" value="COX1"/>
    <property type="match status" value="1"/>
</dbReference>
<evidence type="ECO:0000256" key="6">
    <source>
        <dbReference type="ARBA" id="ARBA00022660"/>
    </source>
</evidence>
<evidence type="ECO:0000256" key="1">
    <source>
        <dbReference type="ARBA" id="ARBA00004651"/>
    </source>
</evidence>
<keyword evidence="19" id="KW-1185">Reference proteome</keyword>
<dbReference type="InterPro" id="IPR013833">
    <property type="entry name" value="Cyt_c_oxidase_su3_a-hlx"/>
</dbReference>
<evidence type="ECO:0000313" key="19">
    <source>
        <dbReference type="Proteomes" id="UP000475385"/>
    </source>
</evidence>
<feature type="transmembrane region" description="Helical" evidence="15">
    <location>
        <begin position="776"/>
        <end position="798"/>
    </location>
</feature>
<dbReference type="GO" id="GO:0005886">
    <property type="term" value="C:plasma membrane"/>
    <property type="evidence" value="ECO:0007669"/>
    <property type="project" value="UniProtKB-SubCell"/>
</dbReference>
<dbReference type="Proteomes" id="UP000475385">
    <property type="component" value="Unassembled WGS sequence"/>
</dbReference>
<evidence type="ECO:0000256" key="8">
    <source>
        <dbReference type="ARBA" id="ARBA00022723"/>
    </source>
</evidence>
<dbReference type="GO" id="GO:0022904">
    <property type="term" value="P:respiratory electron transport chain"/>
    <property type="evidence" value="ECO:0007669"/>
    <property type="project" value="InterPro"/>
</dbReference>
<evidence type="ECO:0000256" key="5">
    <source>
        <dbReference type="ARBA" id="ARBA00022617"/>
    </source>
</evidence>
<evidence type="ECO:0000256" key="7">
    <source>
        <dbReference type="ARBA" id="ARBA00022692"/>
    </source>
</evidence>
<dbReference type="GO" id="GO:0004129">
    <property type="term" value="F:cytochrome-c oxidase activity"/>
    <property type="evidence" value="ECO:0007669"/>
    <property type="project" value="InterPro"/>
</dbReference>
<evidence type="ECO:0000256" key="2">
    <source>
        <dbReference type="ARBA" id="ARBA00009578"/>
    </source>
</evidence>
<dbReference type="InterPro" id="IPR036927">
    <property type="entry name" value="Cyt_c_oxase-like_su1_sf"/>
</dbReference>
<feature type="transmembrane region" description="Helical" evidence="15">
    <location>
        <begin position="438"/>
        <end position="459"/>
    </location>
</feature>
<dbReference type="PROSITE" id="PS50253">
    <property type="entry name" value="COX3"/>
    <property type="match status" value="1"/>
</dbReference>
<evidence type="ECO:0000313" key="18">
    <source>
        <dbReference type="EMBL" id="NGM20093.1"/>
    </source>
</evidence>
<feature type="transmembrane region" description="Helical" evidence="15">
    <location>
        <begin position="286"/>
        <end position="310"/>
    </location>
</feature>
<evidence type="ECO:0000256" key="15">
    <source>
        <dbReference type="SAM" id="Phobius"/>
    </source>
</evidence>
<feature type="transmembrane region" description="Helical" evidence="15">
    <location>
        <begin position="736"/>
        <end position="755"/>
    </location>
</feature>
<dbReference type="InterPro" id="IPR000883">
    <property type="entry name" value="Cyt_C_Oxase_1"/>
</dbReference>
<dbReference type="GO" id="GO:0015990">
    <property type="term" value="P:electron transport coupled proton transport"/>
    <property type="evidence" value="ECO:0007669"/>
    <property type="project" value="TreeGrafter"/>
</dbReference>
<keyword evidence="11" id="KW-0408">Iron</keyword>
<feature type="transmembrane region" description="Helical" evidence="15">
    <location>
        <begin position="573"/>
        <end position="590"/>
    </location>
</feature>
<feature type="domain" description="Cytochrome oxidase subunit I profile" evidence="17">
    <location>
        <begin position="1"/>
        <end position="497"/>
    </location>
</feature>
<dbReference type="InterPro" id="IPR023616">
    <property type="entry name" value="Cyt_c_oxase-like_su1_dom"/>
</dbReference>
<comment type="similarity">
    <text evidence="2 14">Belongs to the heme-copper respiratory oxidase family.</text>
</comment>
<dbReference type="InterPro" id="IPR035973">
    <property type="entry name" value="Cyt_c_oxidase_su3-like_sf"/>
</dbReference>
<keyword evidence="5 14" id="KW-0349">Heme</keyword>
<feature type="transmembrane region" description="Helical" evidence="15">
    <location>
        <begin position="322"/>
        <end position="345"/>
    </location>
</feature>
<gene>
    <name evidence="18" type="ORF">G3576_08715</name>
</gene>
<feature type="transmembrane region" description="Helical" evidence="15">
    <location>
        <begin position="662"/>
        <end position="683"/>
    </location>
</feature>
<feature type="domain" description="Heme-copper oxidase subunit III family profile" evidence="16">
    <location>
        <begin position="539"/>
        <end position="796"/>
    </location>
</feature>
<evidence type="ECO:0000256" key="9">
    <source>
        <dbReference type="ARBA" id="ARBA00022982"/>
    </source>
</evidence>
<evidence type="ECO:0000256" key="12">
    <source>
        <dbReference type="ARBA" id="ARBA00023008"/>
    </source>
</evidence>
<protein>
    <submittedName>
        <fullName evidence="18">Cytochrome ubiquinol oxidase subunit I</fullName>
    </submittedName>
</protein>
<keyword evidence="7 14" id="KW-0812">Transmembrane</keyword>
<dbReference type="EMBL" id="JAAIKB010000003">
    <property type="protein sequence ID" value="NGM20093.1"/>
    <property type="molecule type" value="Genomic_DNA"/>
</dbReference>
<keyword evidence="6 14" id="KW-0679">Respiratory chain</keyword>
<feature type="transmembrane region" description="Helical" evidence="15">
    <location>
        <begin position="624"/>
        <end position="650"/>
    </location>
</feature>
<dbReference type="PANTHER" id="PTHR10422:SF35">
    <property type="entry name" value="CYTOCHROME BO(3) UBIQUINOL OXIDASE SUBUNIT 1"/>
    <property type="match status" value="1"/>
</dbReference>
<dbReference type="InterPro" id="IPR023615">
    <property type="entry name" value="Cyt_c_Oxase_su1_BS"/>
</dbReference>
<dbReference type="PROSITE" id="PS00077">
    <property type="entry name" value="COX1_CUB"/>
    <property type="match status" value="1"/>
</dbReference>